<dbReference type="Proteomes" id="UP000325116">
    <property type="component" value="Unassembled WGS sequence"/>
</dbReference>
<dbReference type="InterPro" id="IPR011051">
    <property type="entry name" value="RmlC_Cupin_sf"/>
</dbReference>
<dbReference type="InterPro" id="IPR014710">
    <property type="entry name" value="RmlC-like_jellyroll"/>
</dbReference>
<dbReference type="PIRSF" id="PIRSF036628">
    <property type="entry name" value="IolB"/>
    <property type="match status" value="1"/>
</dbReference>
<dbReference type="GO" id="GO:0019310">
    <property type="term" value="P:inositol catabolic process"/>
    <property type="evidence" value="ECO:0007669"/>
    <property type="project" value="InterPro"/>
</dbReference>
<organism evidence="2 3">
    <name type="scientific">Brachyspira aalborgi</name>
    <dbReference type="NCBI Taxonomy" id="29522"/>
    <lineage>
        <taxon>Bacteria</taxon>
        <taxon>Pseudomonadati</taxon>
        <taxon>Spirochaetota</taxon>
        <taxon>Spirochaetia</taxon>
        <taxon>Brachyspirales</taxon>
        <taxon>Brachyspiraceae</taxon>
        <taxon>Brachyspira</taxon>
    </lineage>
</organism>
<sequence>MVIRTNNLEKEIITEENGRQAFTMMDVSLVRLKNNDYFKIEKNPNKETAIQLIEGELDFKVNDKNYSAKRGYVFESPGFVLHIPFNVEVKLTSKTYAEILIISTTNKNSFDIKFYTPEDVLVQRFGVDVWDNTGVRDVLTFFDYDNAPYSNLVIGEVFSLPGRWSSYIPHSHPQPEIYYYRFDKPQGFGAAFINEEARTIYDKNFLLIPGGNTHPQCAAPGYALYFSWIIRHLDGNPWKKTRNVDAKHSWLEEKDISLWKGFKK</sequence>
<dbReference type="SUPFAM" id="SSF51182">
    <property type="entry name" value="RmlC-like cupins"/>
    <property type="match status" value="1"/>
</dbReference>
<evidence type="ECO:0000313" key="2">
    <source>
        <dbReference type="EMBL" id="TXJ11487.1"/>
    </source>
</evidence>
<dbReference type="PANTHER" id="PTHR39193">
    <property type="entry name" value="5-DEOXY-GLUCURONATE ISOMERASE"/>
    <property type="match status" value="1"/>
</dbReference>
<dbReference type="InterPro" id="IPR024203">
    <property type="entry name" value="Deoxy-glucuronate_isom_IolB"/>
</dbReference>
<comment type="caution">
    <text evidence="2">The sequence shown here is derived from an EMBL/GenBank/DDBJ whole genome shotgun (WGS) entry which is preliminary data.</text>
</comment>
<keyword evidence="1 2" id="KW-0413">Isomerase</keyword>
<dbReference type="AlphaFoldDB" id="A0A5C8CEI4"/>
<evidence type="ECO:0000313" key="3">
    <source>
        <dbReference type="Proteomes" id="UP000325116"/>
    </source>
</evidence>
<gene>
    <name evidence="2" type="ORF">EPJ80_07110</name>
</gene>
<dbReference type="EMBL" id="SAXT01000005">
    <property type="protein sequence ID" value="TXJ11487.1"/>
    <property type="molecule type" value="Genomic_DNA"/>
</dbReference>
<name>A0A5C8CEI4_9SPIR</name>
<protein>
    <submittedName>
        <fullName evidence="2">5-deoxy-glucuronate isomerase</fullName>
    </submittedName>
</protein>
<evidence type="ECO:0000256" key="1">
    <source>
        <dbReference type="ARBA" id="ARBA00023235"/>
    </source>
</evidence>
<dbReference type="GO" id="GO:0008880">
    <property type="term" value="F:glucuronate isomerase activity"/>
    <property type="evidence" value="ECO:0007669"/>
    <property type="project" value="InterPro"/>
</dbReference>
<dbReference type="InterPro" id="IPR021120">
    <property type="entry name" value="KduI/IolB_isomerase"/>
</dbReference>
<proteinExistence type="predicted"/>
<reference evidence="2 3" key="1">
    <citation type="journal article" date="1992" name="Lakartidningen">
        <title>[Penicillin V and not amoxicillin is the first choice preparation in acute otitis].</title>
        <authorList>
            <person name="Kamme C."/>
            <person name="Lundgren K."/>
            <person name="Prellner K."/>
        </authorList>
    </citation>
    <scope>NUCLEOTIDE SEQUENCE [LARGE SCALE GENOMIC DNA]</scope>
    <source>
        <strain evidence="2 3">W1</strain>
    </source>
</reference>
<dbReference type="RefSeq" id="WP_147758451.1">
    <property type="nucleotide sequence ID" value="NZ_SAXT01000005.1"/>
</dbReference>
<accession>A0A5C8CEI4</accession>
<dbReference type="PANTHER" id="PTHR39193:SF1">
    <property type="entry name" value="5-DEOXY-GLUCURONATE ISOMERASE"/>
    <property type="match status" value="1"/>
</dbReference>
<dbReference type="Pfam" id="PF04962">
    <property type="entry name" value="KduI"/>
    <property type="match status" value="1"/>
</dbReference>
<dbReference type="Gene3D" id="2.60.120.10">
    <property type="entry name" value="Jelly Rolls"/>
    <property type="match status" value="1"/>
</dbReference>